<dbReference type="InterPro" id="IPR050166">
    <property type="entry name" value="ABC_transporter_ATP-bind"/>
</dbReference>
<dbReference type="SUPFAM" id="SSF52540">
    <property type="entry name" value="P-loop containing nucleoside triphosphate hydrolases"/>
    <property type="match status" value="1"/>
</dbReference>
<dbReference type="Gene3D" id="3.40.50.300">
    <property type="entry name" value="P-loop containing nucleotide triphosphate hydrolases"/>
    <property type="match status" value="1"/>
</dbReference>
<dbReference type="EMBL" id="AMCI01004694">
    <property type="protein sequence ID" value="EJW97573.1"/>
    <property type="molecule type" value="Genomic_DNA"/>
</dbReference>
<feature type="non-terminal residue" evidence="2">
    <location>
        <position position="1"/>
    </location>
</feature>
<dbReference type="PANTHER" id="PTHR42788">
    <property type="entry name" value="TAURINE IMPORT ATP-BINDING PROTEIN-RELATED"/>
    <property type="match status" value="1"/>
</dbReference>
<name>J9FSW3_9ZZZZ</name>
<sequence length="99" mass="11131">EPFSALDALLRERLQDFLAHLRSTHPCSIILVTHDIGEAVVLGSHVLVLAANPFRKLDFFANPAFSRQSGRADRDHPAFYDVVKRIHTALRQGNEGRNE</sequence>
<reference evidence="2" key="1">
    <citation type="journal article" date="2012" name="PLoS ONE">
        <title>Gene sets for utilization of primary and secondary nutrition supplies in the distal gut of endangered iberian lynx.</title>
        <authorList>
            <person name="Alcaide M."/>
            <person name="Messina E."/>
            <person name="Richter M."/>
            <person name="Bargiela R."/>
            <person name="Peplies J."/>
            <person name="Huws S.A."/>
            <person name="Newbold C.J."/>
            <person name="Golyshin P.N."/>
            <person name="Simon M.A."/>
            <person name="Lopez G."/>
            <person name="Yakimov M.M."/>
            <person name="Ferrer M."/>
        </authorList>
    </citation>
    <scope>NUCLEOTIDE SEQUENCE</scope>
</reference>
<accession>J9FSW3</accession>
<keyword evidence="2" id="KW-0547">Nucleotide-binding</keyword>
<dbReference type="PANTHER" id="PTHR42788:SF13">
    <property type="entry name" value="ALIPHATIC SULFONATES IMPORT ATP-BINDING PROTEIN SSUB"/>
    <property type="match status" value="1"/>
</dbReference>
<protein>
    <submittedName>
        <fullName evidence="2">ABC transporter ATP-binding protein</fullName>
    </submittedName>
</protein>
<dbReference type="InterPro" id="IPR027417">
    <property type="entry name" value="P-loop_NTPase"/>
</dbReference>
<keyword evidence="2" id="KW-0067">ATP-binding</keyword>
<proteinExistence type="predicted"/>
<organism evidence="2">
    <name type="scientific">gut metagenome</name>
    <dbReference type="NCBI Taxonomy" id="749906"/>
    <lineage>
        <taxon>unclassified sequences</taxon>
        <taxon>metagenomes</taxon>
        <taxon>organismal metagenomes</taxon>
    </lineage>
</organism>
<gene>
    <name evidence="2" type="ORF">EVA_14320</name>
</gene>
<evidence type="ECO:0000313" key="2">
    <source>
        <dbReference type="EMBL" id="EJW97573.1"/>
    </source>
</evidence>
<evidence type="ECO:0000256" key="1">
    <source>
        <dbReference type="ARBA" id="ARBA00022448"/>
    </source>
</evidence>
<keyword evidence="1" id="KW-0813">Transport</keyword>
<dbReference type="GO" id="GO:0005524">
    <property type="term" value="F:ATP binding"/>
    <property type="evidence" value="ECO:0007669"/>
    <property type="project" value="UniProtKB-KW"/>
</dbReference>
<comment type="caution">
    <text evidence="2">The sequence shown here is derived from an EMBL/GenBank/DDBJ whole genome shotgun (WGS) entry which is preliminary data.</text>
</comment>
<dbReference type="AlphaFoldDB" id="J9FSW3"/>